<sequence length="381" mass="42544">MEKENIKDILQKAGKKDITPQEEDKVRLWLLQLHQQEPSTLSEEQIKEAGRHIWTRLQQPQPTIDPVVRRLWSRWVAAVAMVCCIAAGALYYFNMSDNTPLESVYGGDVTPGKTGATLTLADGTQIHIDDAQSGDLAEQFGVKISKDADGQIIYEINDKEAHAIGYNTLTTTRGEQTKVRLPDGTLVFLNALSSLRYPTSFADNTERTVSLSGEGYFQVTKAYQDIAGKKQVQTFVVETNQQKVRVLGTRFNINAFNPDLIVTTLEEGAVLVSSTEATQRLRPGEQVHNNGQQMILGQANMDEVLGWKDGNFIFMGVGIHTVMEQVSRWYDVDVVYNSQQIGGLFYVNISRDKNLSEILSVLEKTSGIRFKIEGRRVIVGT</sequence>
<evidence type="ECO:0000259" key="3">
    <source>
        <dbReference type="Pfam" id="PF16344"/>
    </source>
</evidence>
<evidence type="ECO:0000313" key="4">
    <source>
        <dbReference type="EMBL" id="MBL1407495.1"/>
    </source>
</evidence>
<dbReference type="Pfam" id="PF16344">
    <property type="entry name" value="FecR_C"/>
    <property type="match status" value="1"/>
</dbReference>
<keyword evidence="1" id="KW-0472">Membrane</keyword>
<dbReference type="Pfam" id="PF04773">
    <property type="entry name" value="FecR"/>
    <property type="match status" value="1"/>
</dbReference>
<feature type="transmembrane region" description="Helical" evidence="1">
    <location>
        <begin position="75"/>
        <end position="93"/>
    </location>
</feature>
<keyword evidence="1" id="KW-0812">Transmembrane</keyword>
<protein>
    <submittedName>
        <fullName evidence="4">DUF4974 domain-containing protein</fullName>
    </submittedName>
</protein>
<evidence type="ECO:0000259" key="2">
    <source>
        <dbReference type="Pfam" id="PF04773"/>
    </source>
</evidence>
<dbReference type="RefSeq" id="WP_202101291.1">
    <property type="nucleotide sequence ID" value="NZ_JAERTY010000001.1"/>
</dbReference>
<gene>
    <name evidence="4" type="ORF">JKG61_01890</name>
</gene>
<reference evidence="4 5" key="1">
    <citation type="submission" date="2021-01" db="EMBL/GenBank/DDBJ databases">
        <title>C459-1 draft genome sequence.</title>
        <authorList>
            <person name="Zhang X.-F."/>
        </authorList>
    </citation>
    <scope>NUCLEOTIDE SEQUENCE [LARGE SCALE GENOMIC DNA]</scope>
    <source>
        <strain evidence="5">C459-1</strain>
    </source>
</reference>
<dbReference type="Gene3D" id="2.60.120.1440">
    <property type="match status" value="1"/>
</dbReference>
<comment type="caution">
    <text evidence="4">The sequence shown here is derived from an EMBL/GenBank/DDBJ whole genome shotgun (WGS) entry which is preliminary data.</text>
</comment>
<keyword evidence="5" id="KW-1185">Reference proteome</keyword>
<dbReference type="InterPro" id="IPR032508">
    <property type="entry name" value="FecR_C"/>
</dbReference>
<name>A0ABS1QYI5_9SPHI</name>
<dbReference type="InterPro" id="IPR012373">
    <property type="entry name" value="Ferrdict_sens_TM"/>
</dbReference>
<dbReference type="PANTHER" id="PTHR30273:SF2">
    <property type="entry name" value="PROTEIN FECR"/>
    <property type="match status" value="1"/>
</dbReference>
<dbReference type="Gene3D" id="3.55.50.30">
    <property type="match status" value="1"/>
</dbReference>
<accession>A0ABS1QYI5</accession>
<dbReference type="PIRSF" id="PIRSF018266">
    <property type="entry name" value="FecR"/>
    <property type="match status" value="1"/>
</dbReference>
<dbReference type="InterPro" id="IPR006860">
    <property type="entry name" value="FecR"/>
</dbReference>
<evidence type="ECO:0000256" key="1">
    <source>
        <dbReference type="SAM" id="Phobius"/>
    </source>
</evidence>
<organism evidence="4 5">
    <name type="scientific">Sphingobacterium faecale</name>
    <dbReference type="NCBI Taxonomy" id="2803775"/>
    <lineage>
        <taxon>Bacteria</taxon>
        <taxon>Pseudomonadati</taxon>
        <taxon>Bacteroidota</taxon>
        <taxon>Sphingobacteriia</taxon>
        <taxon>Sphingobacteriales</taxon>
        <taxon>Sphingobacteriaceae</taxon>
        <taxon>Sphingobacterium</taxon>
    </lineage>
</organism>
<feature type="domain" description="FecR protein" evidence="2">
    <location>
        <begin position="168"/>
        <end position="270"/>
    </location>
</feature>
<proteinExistence type="predicted"/>
<keyword evidence="1" id="KW-1133">Transmembrane helix</keyword>
<dbReference type="Proteomes" id="UP000625283">
    <property type="component" value="Unassembled WGS sequence"/>
</dbReference>
<dbReference type="PANTHER" id="PTHR30273">
    <property type="entry name" value="PERIPLASMIC SIGNAL SENSOR AND SIGMA FACTOR ACTIVATOR FECR-RELATED"/>
    <property type="match status" value="1"/>
</dbReference>
<feature type="domain" description="Protein FecR C-terminal" evidence="3">
    <location>
        <begin position="312"/>
        <end position="379"/>
    </location>
</feature>
<evidence type="ECO:0000313" key="5">
    <source>
        <dbReference type="Proteomes" id="UP000625283"/>
    </source>
</evidence>
<dbReference type="EMBL" id="JAERTY010000001">
    <property type="protein sequence ID" value="MBL1407495.1"/>
    <property type="molecule type" value="Genomic_DNA"/>
</dbReference>